<evidence type="ECO:0000313" key="2">
    <source>
        <dbReference type="EMBL" id="KAH9331812.1"/>
    </source>
</evidence>
<proteinExistence type="predicted"/>
<feature type="region of interest" description="Disordered" evidence="1">
    <location>
        <begin position="1"/>
        <end position="21"/>
    </location>
</feature>
<comment type="caution">
    <text evidence="2">The sequence shown here is derived from an EMBL/GenBank/DDBJ whole genome shotgun (WGS) entry which is preliminary data.</text>
</comment>
<organism evidence="2 3">
    <name type="scientific">Taxus chinensis</name>
    <name type="common">Chinese yew</name>
    <name type="synonym">Taxus wallichiana var. chinensis</name>
    <dbReference type="NCBI Taxonomy" id="29808"/>
    <lineage>
        <taxon>Eukaryota</taxon>
        <taxon>Viridiplantae</taxon>
        <taxon>Streptophyta</taxon>
        <taxon>Embryophyta</taxon>
        <taxon>Tracheophyta</taxon>
        <taxon>Spermatophyta</taxon>
        <taxon>Pinopsida</taxon>
        <taxon>Pinidae</taxon>
        <taxon>Conifers II</taxon>
        <taxon>Cupressales</taxon>
        <taxon>Taxaceae</taxon>
        <taxon>Taxus</taxon>
    </lineage>
</organism>
<feature type="non-terminal residue" evidence="2">
    <location>
        <position position="1"/>
    </location>
</feature>
<protein>
    <submittedName>
        <fullName evidence="2">Uncharacterized protein</fullName>
    </submittedName>
</protein>
<dbReference type="Proteomes" id="UP000824469">
    <property type="component" value="Unassembled WGS sequence"/>
</dbReference>
<dbReference type="AlphaFoldDB" id="A0AA38H0F0"/>
<evidence type="ECO:0000313" key="3">
    <source>
        <dbReference type="Proteomes" id="UP000824469"/>
    </source>
</evidence>
<reference evidence="2 3" key="1">
    <citation type="journal article" date="2021" name="Nat. Plants">
        <title>The Taxus genome provides insights into paclitaxel biosynthesis.</title>
        <authorList>
            <person name="Xiong X."/>
            <person name="Gou J."/>
            <person name="Liao Q."/>
            <person name="Li Y."/>
            <person name="Zhou Q."/>
            <person name="Bi G."/>
            <person name="Li C."/>
            <person name="Du R."/>
            <person name="Wang X."/>
            <person name="Sun T."/>
            <person name="Guo L."/>
            <person name="Liang H."/>
            <person name="Lu P."/>
            <person name="Wu Y."/>
            <person name="Zhang Z."/>
            <person name="Ro D.K."/>
            <person name="Shang Y."/>
            <person name="Huang S."/>
            <person name="Yan J."/>
        </authorList>
    </citation>
    <scope>NUCLEOTIDE SEQUENCE [LARGE SCALE GENOMIC DNA]</scope>
    <source>
        <strain evidence="2">Ta-2019</strain>
    </source>
</reference>
<evidence type="ECO:0000256" key="1">
    <source>
        <dbReference type="SAM" id="MobiDB-lite"/>
    </source>
</evidence>
<keyword evidence="3" id="KW-1185">Reference proteome</keyword>
<dbReference type="EMBL" id="JAHRHJ020000001">
    <property type="protein sequence ID" value="KAH9331812.1"/>
    <property type="molecule type" value="Genomic_DNA"/>
</dbReference>
<gene>
    <name evidence="2" type="ORF">KI387_003920</name>
</gene>
<sequence>DIRERCDEGDSVQENPGLDKQARISWSTRKAHMHIRLGEPNLVDAPKLAILVNYDNGSLKRQLMGDSNTISRQV</sequence>
<name>A0AA38H0F0_TAXCH</name>
<accession>A0AA38H0F0</accession>